<dbReference type="PROSITE" id="PS50059">
    <property type="entry name" value="FKBP_PPIASE"/>
    <property type="match status" value="1"/>
</dbReference>
<proteinExistence type="predicted"/>
<accession>A0A644U3P3</accession>
<dbReference type="SUPFAM" id="SSF54534">
    <property type="entry name" value="FKBP-like"/>
    <property type="match status" value="1"/>
</dbReference>
<evidence type="ECO:0000256" key="1">
    <source>
        <dbReference type="ARBA" id="ARBA00000971"/>
    </source>
</evidence>
<keyword evidence="4" id="KW-0413">Isomerase</keyword>
<gene>
    <name evidence="6" type="ORF">SDC9_18551</name>
</gene>
<comment type="catalytic activity">
    <reaction evidence="1">
        <text>[protein]-peptidylproline (omega=180) = [protein]-peptidylproline (omega=0)</text>
        <dbReference type="Rhea" id="RHEA:16237"/>
        <dbReference type="Rhea" id="RHEA-COMP:10747"/>
        <dbReference type="Rhea" id="RHEA-COMP:10748"/>
        <dbReference type="ChEBI" id="CHEBI:83833"/>
        <dbReference type="ChEBI" id="CHEBI:83834"/>
        <dbReference type="EC" id="5.2.1.8"/>
    </reaction>
</comment>
<evidence type="ECO:0000256" key="4">
    <source>
        <dbReference type="ARBA" id="ARBA00023235"/>
    </source>
</evidence>
<dbReference type="AlphaFoldDB" id="A0A644U3P3"/>
<dbReference type="Pfam" id="PF00254">
    <property type="entry name" value="FKBP_C"/>
    <property type="match status" value="1"/>
</dbReference>
<keyword evidence="3" id="KW-0697">Rotamase</keyword>
<sequence length="186" mass="21162">MKRQYLLIVGLIILFSSCTDKYNNHKAIVLREKRESPKEESKEEKVDNTLLKVNQVANEKEIQKIKGYIQRRKWQMQHIKEGVFVESLLEGKGKTITSNSIVAINCKIELLDGTKVFDSKIDGAKVIDLKSEQDVVGLVYVLNGLKEKTKLRAVVPSFLAFGLKGDGDRIPKRSSLVYEIEIKEVK</sequence>
<dbReference type="EC" id="5.2.1.8" evidence="2"/>
<dbReference type="InterPro" id="IPR001179">
    <property type="entry name" value="PPIase_FKBP_dom"/>
</dbReference>
<comment type="caution">
    <text evidence="6">The sequence shown here is derived from an EMBL/GenBank/DDBJ whole genome shotgun (WGS) entry which is preliminary data.</text>
</comment>
<dbReference type="Gene3D" id="3.10.50.40">
    <property type="match status" value="1"/>
</dbReference>
<dbReference type="PROSITE" id="PS51257">
    <property type="entry name" value="PROKAR_LIPOPROTEIN"/>
    <property type="match status" value="1"/>
</dbReference>
<dbReference type="PANTHER" id="PTHR43811:SF19">
    <property type="entry name" value="39 KDA FK506-BINDING NUCLEAR PROTEIN"/>
    <property type="match status" value="1"/>
</dbReference>
<evidence type="ECO:0000313" key="6">
    <source>
        <dbReference type="EMBL" id="MPL72761.1"/>
    </source>
</evidence>
<dbReference type="InterPro" id="IPR046357">
    <property type="entry name" value="PPIase_dom_sf"/>
</dbReference>
<name>A0A644U3P3_9ZZZZ</name>
<dbReference type="EMBL" id="VSSQ01000068">
    <property type="protein sequence ID" value="MPL72761.1"/>
    <property type="molecule type" value="Genomic_DNA"/>
</dbReference>
<evidence type="ECO:0000259" key="5">
    <source>
        <dbReference type="PROSITE" id="PS50059"/>
    </source>
</evidence>
<evidence type="ECO:0000256" key="2">
    <source>
        <dbReference type="ARBA" id="ARBA00013194"/>
    </source>
</evidence>
<organism evidence="6">
    <name type="scientific">bioreactor metagenome</name>
    <dbReference type="NCBI Taxonomy" id="1076179"/>
    <lineage>
        <taxon>unclassified sequences</taxon>
        <taxon>metagenomes</taxon>
        <taxon>ecological metagenomes</taxon>
    </lineage>
</organism>
<protein>
    <recommendedName>
        <fullName evidence="2">peptidylprolyl isomerase</fullName>
        <ecNumber evidence="2">5.2.1.8</ecNumber>
    </recommendedName>
</protein>
<reference evidence="6" key="1">
    <citation type="submission" date="2019-08" db="EMBL/GenBank/DDBJ databases">
        <authorList>
            <person name="Kucharzyk K."/>
            <person name="Murdoch R.W."/>
            <person name="Higgins S."/>
            <person name="Loffler F."/>
        </authorList>
    </citation>
    <scope>NUCLEOTIDE SEQUENCE</scope>
</reference>
<feature type="domain" description="PPIase FKBP-type" evidence="5">
    <location>
        <begin position="99"/>
        <end position="186"/>
    </location>
</feature>
<dbReference type="PANTHER" id="PTHR43811">
    <property type="entry name" value="FKBP-TYPE PEPTIDYL-PROLYL CIS-TRANS ISOMERASE FKPA"/>
    <property type="match status" value="1"/>
</dbReference>
<evidence type="ECO:0000256" key="3">
    <source>
        <dbReference type="ARBA" id="ARBA00023110"/>
    </source>
</evidence>
<dbReference type="GO" id="GO:0003755">
    <property type="term" value="F:peptidyl-prolyl cis-trans isomerase activity"/>
    <property type="evidence" value="ECO:0007669"/>
    <property type="project" value="UniProtKB-KW"/>
</dbReference>